<keyword evidence="3" id="KW-1185">Reference proteome</keyword>
<feature type="region of interest" description="Disordered" evidence="1">
    <location>
        <begin position="1"/>
        <end position="66"/>
    </location>
</feature>
<reference evidence="2 3" key="1">
    <citation type="submission" date="2024-02" db="EMBL/GenBank/DDBJ databases">
        <title>High-quality chromosome-scale genome assembly of Pensacola bahiagrass (Paspalum notatum Flugge var. saurae).</title>
        <authorList>
            <person name="Vega J.M."/>
            <person name="Podio M."/>
            <person name="Orjuela J."/>
            <person name="Siena L.A."/>
            <person name="Pessino S.C."/>
            <person name="Combes M.C."/>
            <person name="Mariac C."/>
            <person name="Albertini E."/>
            <person name="Pupilli F."/>
            <person name="Ortiz J.P.A."/>
            <person name="Leblanc O."/>
        </authorList>
    </citation>
    <scope>NUCLEOTIDE SEQUENCE [LARGE SCALE GENOMIC DNA]</scope>
    <source>
        <strain evidence="2">R1</strain>
        <tissue evidence="2">Leaf</tissue>
    </source>
</reference>
<dbReference type="EMBL" id="CP144752">
    <property type="protein sequence ID" value="WVZ88130.1"/>
    <property type="molecule type" value="Genomic_DNA"/>
</dbReference>
<dbReference type="AlphaFoldDB" id="A0AAQ3UDM2"/>
<sequence length="66" mass="7305">MARAWALRFGGTGDGRAQRGGRRGSRGQPPRHGAPPSSLQHVRQTHRGWYETDRGRTDLDRSASHA</sequence>
<protein>
    <submittedName>
        <fullName evidence="2">Uncharacterized protein</fullName>
    </submittedName>
</protein>
<evidence type="ECO:0000313" key="2">
    <source>
        <dbReference type="EMBL" id="WVZ88130.1"/>
    </source>
</evidence>
<evidence type="ECO:0000256" key="1">
    <source>
        <dbReference type="SAM" id="MobiDB-lite"/>
    </source>
</evidence>
<accession>A0AAQ3UDM2</accession>
<proteinExistence type="predicted"/>
<dbReference type="Proteomes" id="UP001341281">
    <property type="component" value="Chromosome 08"/>
</dbReference>
<feature type="compositionally biased region" description="Basic and acidic residues" evidence="1">
    <location>
        <begin position="48"/>
        <end position="66"/>
    </location>
</feature>
<organism evidence="2 3">
    <name type="scientific">Paspalum notatum var. saurae</name>
    <dbReference type="NCBI Taxonomy" id="547442"/>
    <lineage>
        <taxon>Eukaryota</taxon>
        <taxon>Viridiplantae</taxon>
        <taxon>Streptophyta</taxon>
        <taxon>Embryophyta</taxon>
        <taxon>Tracheophyta</taxon>
        <taxon>Spermatophyta</taxon>
        <taxon>Magnoliopsida</taxon>
        <taxon>Liliopsida</taxon>
        <taxon>Poales</taxon>
        <taxon>Poaceae</taxon>
        <taxon>PACMAD clade</taxon>
        <taxon>Panicoideae</taxon>
        <taxon>Andropogonodae</taxon>
        <taxon>Paspaleae</taxon>
        <taxon>Paspalinae</taxon>
        <taxon>Paspalum</taxon>
    </lineage>
</organism>
<name>A0AAQ3UDM2_PASNO</name>
<evidence type="ECO:0000313" key="3">
    <source>
        <dbReference type="Proteomes" id="UP001341281"/>
    </source>
</evidence>
<gene>
    <name evidence="2" type="ORF">U9M48_034680</name>
</gene>